<proteinExistence type="predicted"/>
<organism evidence="1 2">
    <name type="scientific">Sipha flava</name>
    <name type="common">yellow sugarcane aphid</name>
    <dbReference type="NCBI Taxonomy" id="143950"/>
    <lineage>
        <taxon>Eukaryota</taxon>
        <taxon>Metazoa</taxon>
        <taxon>Ecdysozoa</taxon>
        <taxon>Arthropoda</taxon>
        <taxon>Hexapoda</taxon>
        <taxon>Insecta</taxon>
        <taxon>Pterygota</taxon>
        <taxon>Neoptera</taxon>
        <taxon>Paraneoptera</taxon>
        <taxon>Hemiptera</taxon>
        <taxon>Sternorrhyncha</taxon>
        <taxon>Aphidomorpha</taxon>
        <taxon>Aphidoidea</taxon>
        <taxon>Aphididae</taxon>
        <taxon>Sipha</taxon>
    </lineage>
</organism>
<gene>
    <name evidence="2" type="primary">LOC112683771</name>
</gene>
<protein>
    <submittedName>
        <fullName evidence="2">Protein FAM200A-like</fullName>
    </submittedName>
</protein>
<reference evidence="2" key="1">
    <citation type="submission" date="2025-08" db="UniProtKB">
        <authorList>
            <consortium name="RefSeq"/>
        </authorList>
    </citation>
    <scope>IDENTIFICATION</scope>
    <source>
        <tissue evidence="2">Whole body</tissue>
    </source>
</reference>
<keyword evidence="1" id="KW-1185">Reference proteome</keyword>
<evidence type="ECO:0000313" key="2">
    <source>
        <dbReference type="RefSeq" id="XP_025410713.1"/>
    </source>
</evidence>
<dbReference type="OrthoDB" id="1101576at2759"/>
<dbReference type="Proteomes" id="UP000694846">
    <property type="component" value="Unplaced"/>
</dbReference>
<dbReference type="AlphaFoldDB" id="A0A8B8FJ62"/>
<evidence type="ECO:0000313" key="1">
    <source>
        <dbReference type="Proteomes" id="UP000694846"/>
    </source>
</evidence>
<name>A0A8B8FJ62_9HEMI</name>
<accession>A0A8B8FJ62</accession>
<dbReference type="PANTHER" id="PTHR45913:SF21">
    <property type="entry name" value="DUF4371 DOMAIN-CONTAINING PROTEIN"/>
    <property type="match status" value="1"/>
</dbReference>
<dbReference type="GeneID" id="112683771"/>
<dbReference type="PANTHER" id="PTHR45913">
    <property type="entry name" value="EPM2A-INTERACTING PROTEIN 1"/>
    <property type="match status" value="1"/>
</dbReference>
<sequence length="274" mass="31571">MSGINKGLIGRINAKMVEERHEAPMIFHCIIHQEALFCKVLTWKDVMNIVVSTVNYIRKNALAHRQFKIFLEECDAEYGDVIYFSEVRWLSRGVVLKRFFILRNEINIFMSEKGKIVPELSNEKWVLNLAFLTDITTLLNELNTKLQDFKGIKSFAKKMITAFGSTYICEQTFSILKFRKNKYCSRLSDEHLNAVLRISTSNLKADINELNYIRESKPHTIAENLILPAAIDMVNIMIGAKEANKLKTIPLSNDTISRRINEMSTDVHNQIVPN</sequence>
<dbReference type="RefSeq" id="XP_025410713.1">
    <property type="nucleotide sequence ID" value="XM_025554928.1"/>
</dbReference>